<dbReference type="STRING" id="1127699.HMPREF9151_00233"/>
<dbReference type="InterPro" id="IPR029479">
    <property type="entry name" value="Nitroreductase"/>
</dbReference>
<evidence type="ECO:0000259" key="6">
    <source>
        <dbReference type="Pfam" id="PF00881"/>
    </source>
</evidence>
<dbReference type="Gene3D" id="3.40.109.10">
    <property type="entry name" value="NADH Oxidase"/>
    <property type="match status" value="1"/>
</dbReference>
<dbReference type="Pfam" id="PF00881">
    <property type="entry name" value="Nitroreductase"/>
    <property type="match status" value="1"/>
</dbReference>
<proteinExistence type="inferred from homology"/>
<evidence type="ECO:0000313" key="8">
    <source>
        <dbReference type="Proteomes" id="UP000010433"/>
    </source>
</evidence>
<dbReference type="PANTHER" id="PTHR43673">
    <property type="entry name" value="NAD(P)H NITROREDUCTASE YDGI-RELATED"/>
    <property type="match status" value="1"/>
</dbReference>
<dbReference type="CDD" id="cd20609">
    <property type="entry name" value="nitroreductase"/>
    <property type="match status" value="1"/>
</dbReference>
<dbReference type="GO" id="GO:0016491">
    <property type="term" value="F:oxidoreductase activity"/>
    <property type="evidence" value="ECO:0007669"/>
    <property type="project" value="UniProtKB-KW"/>
</dbReference>
<dbReference type="AlphaFoldDB" id="L1NK84"/>
<dbReference type="SUPFAM" id="SSF55469">
    <property type="entry name" value="FMN-dependent nitroreductase-like"/>
    <property type="match status" value="1"/>
</dbReference>
<keyword evidence="8" id="KW-1185">Reference proteome</keyword>
<accession>L1NK84</accession>
<evidence type="ECO:0000256" key="4">
    <source>
        <dbReference type="ARBA" id="ARBA00022643"/>
    </source>
</evidence>
<comment type="cofactor">
    <cofactor evidence="1">
        <name>FMN</name>
        <dbReference type="ChEBI" id="CHEBI:58210"/>
    </cofactor>
</comment>
<evidence type="ECO:0000256" key="2">
    <source>
        <dbReference type="ARBA" id="ARBA00007118"/>
    </source>
</evidence>
<dbReference type="Proteomes" id="UP000010433">
    <property type="component" value="Unassembled WGS sequence"/>
</dbReference>
<keyword evidence="4" id="KW-0288">FMN</keyword>
<gene>
    <name evidence="7" type="ORF">HMPREF9151_00233</name>
</gene>
<protein>
    <submittedName>
        <fullName evidence="7">Nitroreductase family protein</fullName>
    </submittedName>
</protein>
<keyword evidence="3" id="KW-0285">Flavoprotein</keyword>
<evidence type="ECO:0000256" key="1">
    <source>
        <dbReference type="ARBA" id="ARBA00001917"/>
    </source>
</evidence>
<evidence type="ECO:0000313" key="7">
    <source>
        <dbReference type="EMBL" id="EKY03680.1"/>
    </source>
</evidence>
<dbReference type="PATRIC" id="fig|1127699.3.peg.205"/>
<feature type="domain" description="Nitroreductase" evidence="6">
    <location>
        <begin position="17"/>
        <end position="70"/>
    </location>
</feature>
<keyword evidence="5" id="KW-0560">Oxidoreductase</keyword>
<organism evidence="7 8">
    <name type="scientific">Hoylesella saccharolytica F0055</name>
    <dbReference type="NCBI Taxonomy" id="1127699"/>
    <lineage>
        <taxon>Bacteria</taxon>
        <taxon>Pseudomonadati</taxon>
        <taxon>Bacteroidota</taxon>
        <taxon>Bacteroidia</taxon>
        <taxon>Bacteroidales</taxon>
        <taxon>Prevotellaceae</taxon>
        <taxon>Hoylesella</taxon>
    </lineage>
</organism>
<evidence type="ECO:0000256" key="3">
    <source>
        <dbReference type="ARBA" id="ARBA00022630"/>
    </source>
</evidence>
<evidence type="ECO:0000256" key="5">
    <source>
        <dbReference type="ARBA" id="ARBA00023002"/>
    </source>
</evidence>
<dbReference type="InterPro" id="IPR000415">
    <property type="entry name" value="Nitroreductase-like"/>
</dbReference>
<name>L1NK84_9BACT</name>
<comment type="similarity">
    <text evidence="2">Belongs to the nitroreductase family.</text>
</comment>
<sequence length="179" mass="20604">MVAYINKAIDMDFLELVKQRYSARDYLPKAVEQAKIDYILECARLAPSAVNRQPWRFIVVQSADARQAVQQCYARDWFAQAPLYLVIYAKYSEAWVRGYDQKNHADIDAAIAIEHICLAATEQKLGSCWVCNFDVDLLRRYFDMTSDEHPVAIIPIGYVNKEPLKPTVRKPLDEVVTTK</sequence>
<dbReference type="HOGENOM" id="CLU_070764_7_1_10"/>
<reference evidence="7 8" key="1">
    <citation type="submission" date="2012-05" db="EMBL/GenBank/DDBJ databases">
        <authorList>
            <person name="Weinstock G."/>
            <person name="Sodergren E."/>
            <person name="Lobos E.A."/>
            <person name="Fulton L."/>
            <person name="Fulton R."/>
            <person name="Courtney L."/>
            <person name="Fronick C."/>
            <person name="O'Laughlin M."/>
            <person name="Godfrey J."/>
            <person name="Wilson R.M."/>
            <person name="Miner T."/>
            <person name="Farmer C."/>
            <person name="Delehaunty K."/>
            <person name="Cordes M."/>
            <person name="Minx P."/>
            <person name="Tomlinson C."/>
            <person name="Chen J."/>
            <person name="Wollam A."/>
            <person name="Pepin K.H."/>
            <person name="Bhonagiri V."/>
            <person name="Zhang X."/>
            <person name="Suruliraj S."/>
            <person name="Warren W."/>
            <person name="Mitreva M."/>
            <person name="Mardis E.R."/>
            <person name="Wilson R.K."/>
        </authorList>
    </citation>
    <scope>NUCLEOTIDE SEQUENCE [LARGE SCALE GENOMIC DNA]</scope>
    <source>
        <strain evidence="7 8">F0055</strain>
    </source>
</reference>
<comment type="caution">
    <text evidence="7">The sequence shown here is derived from an EMBL/GenBank/DDBJ whole genome shotgun (WGS) entry which is preliminary data.</text>
</comment>
<dbReference type="PANTHER" id="PTHR43673:SF2">
    <property type="entry name" value="NITROREDUCTASE"/>
    <property type="match status" value="1"/>
</dbReference>
<dbReference type="EMBL" id="AMEP01000028">
    <property type="protein sequence ID" value="EKY03680.1"/>
    <property type="molecule type" value="Genomic_DNA"/>
</dbReference>